<evidence type="ECO:0000256" key="2">
    <source>
        <dbReference type="SAM" id="Phobius"/>
    </source>
</evidence>
<evidence type="ECO:0000256" key="1">
    <source>
        <dbReference type="SAM" id="MobiDB-lite"/>
    </source>
</evidence>
<organism evidence="3 4">
    <name type="scientific">Morus notabilis</name>
    <dbReference type="NCBI Taxonomy" id="981085"/>
    <lineage>
        <taxon>Eukaryota</taxon>
        <taxon>Viridiplantae</taxon>
        <taxon>Streptophyta</taxon>
        <taxon>Embryophyta</taxon>
        <taxon>Tracheophyta</taxon>
        <taxon>Spermatophyta</taxon>
        <taxon>Magnoliopsida</taxon>
        <taxon>eudicotyledons</taxon>
        <taxon>Gunneridae</taxon>
        <taxon>Pentapetalae</taxon>
        <taxon>rosids</taxon>
        <taxon>fabids</taxon>
        <taxon>Rosales</taxon>
        <taxon>Moraceae</taxon>
        <taxon>Moreae</taxon>
        <taxon>Morus</taxon>
    </lineage>
</organism>
<keyword evidence="2" id="KW-0472">Membrane</keyword>
<keyword evidence="2" id="KW-0812">Transmembrane</keyword>
<accession>W9RML4</accession>
<sequence>MDWKQGAIGVVTDTRRRLGDGPVNEEYHPQTENRFPGSLKEKLRFMSRHGNNVRMHGHEQPFLNNAWRQYFLTSDRHRNRLVEEIRANFIDDSSEPNRQKSRVATSLKSEKGRENTPQIASEDNKPKDHVRDVSAHDKISLETASTQDEKNIEKGTTEEAIKKVIQIQPKFPKDEKNESTEQGKGYTIESSVEPEEQEGISQEAIIKVRRIQPNFPKCEENKSTEQGKIPSRDSVENAIRSIKGMEIYVSADPDEEKPNEENGDRANEKKMKEEEREKFIKLGVVLALVAFGAYHLGYNIGSSEKTCK</sequence>
<feature type="region of interest" description="Disordered" evidence="1">
    <location>
        <begin position="93"/>
        <end position="157"/>
    </location>
</feature>
<reference evidence="4" key="1">
    <citation type="submission" date="2013-01" db="EMBL/GenBank/DDBJ databases">
        <title>Draft Genome Sequence of a Mulberry Tree, Morus notabilis C.K. Schneid.</title>
        <authorList>
            <person name="He N."/>
            <person name="Zhao S."/>
        </authorList>
    </citation>
    <scope>NUCLEOTIDE SEQUENCE</scope>
</reference>
<keyword evidence="4" id="KW-1185">Reference proteome</keyword>
<dbReference type="Proteomes" id="UP000030645">
    <property type="component" value="Unassembled WGS sequence"/>
</dbReference>
<protein>
    <submittedName>
        <fullName evidence="3">Uncharacterized protein</fullName>
    </submittedName>
</protein>
<feature type="region of interest" description="Disordered" evidence="1">
    <location>
        <begin position="171"/>
        <end position="199"/>
    </location>
</feature>
<keyword evidence="2" id="KW-1133">Transmembrane helix</keyword>
<feature type="compositionally biased region" description="Basic and acidic residues" evidence="1">
    <location>
        <begin position="171"/>
        <end position="181"/>
    </location>
</feature>
<feature type="transmembrane region" description="Helical" evidence="2">
    <location>
        <begin position="279"/>
        <end position="298"/>
    </location>
</feature>
<dbReference type="AlphaFoldDB" id="W9RML4"/>
<evidence type="ECO:0000313" key="4">
    <source>
        <dbReference type="Proteomes" id="UP000030645"/>
    </source>
</evidence>
<name>W9RML4_9ROSA</name>
<feature type="compositionally biased region" description="Basic and acidic residues" evidence="1">
    <location>
        <begin position="147"/>
        <end position="157"/>
    </location>
</feature>
<proteinExistence type="predicted"/>
<feature type="region of interest" description="Disordered" evidence="1">
    <location>
        <begin position="250"/>
        <end position="273"/>
    </location>
</feature>
<feature type="compositionally biased region" description="Basic and acidic residues" evidence="1">
    <location>
        <begin position="259"/>
        <end position="273"/>
    </location>
</feature>
<evidence type="ECO:0000313" key="3">
    <source>
        <dbReference type="EMBL" id="EXB97680.1"/>
    </source>
</evidence>
<gene>
    <name evidence="3" type="ORF">L484_020230</name>
</gene>
<dbReference type="EMBL" id="KE345280">
    <property type="protein sequence ID" value="EXB97680.1"/>
    <property type="molecule type" value="Genomic_DNA"/>
</dbReference>
<feature type="compositionally biased region" description="Basic and acidic residues" evidence="1">
    <location>
        <begin position="122"/>
        <end position="140"/>
    </location>
</feature>